<sequence length="79" mass="8683">MCVNIPSTRDPLGLASHVVQGSHGEPRGLCLQFRNTVPTLIATKKTDMNGASWMMAHVGLARRQQRCWRLLKVAAAQVT</sequence>
<organism evidence="1 2">
    <name type="scientific">Gossypium arboreum</name>
    <name type="common">Tree cotton</name>
    <name type="synonym">Gossypium nanking</name>
    <dbReference type="NCBI Taxonomy" id="29729"/>
    <lineage>
        <taxon>Eukaryota</taxon>
        <taxon>Viridiplantae</taxon>
        <taxon>Streptophyta</taxon>
        <taxon>Embryophyta</taxon>
        <taxon>Tracheophyta</taxon>
        <taxon>Spermatophyta</taxon>
        <taxon>Magnoliopsida</taxon>
        <taxon>eudicotyledons</taxon>
        <taxon>Gunneridae</taxon>
        <taxon>Pentapetalae</taxon>
        <taxon>rosids</taxon>
        <taxon>malvids</taxon>
        <taxon>Malvales</taxon>
        <taxon>Malvaceae</taxon>
        <taxon>Malvoideae</taxon>
        <taxon>Gossypium</taxon>
    </lineage>
</organism>
<protein>
    <submittedName>
        <fullName evidence="1">Auxin response factor 11</fullName>
    </submittedName>
</protein>
<dbReference type="EMBL" id="KN426328">
    <property type="protein sequence ID" value="KHG23796.1"/>
    <property type="molecule type" value="Genomic_DNA"/>
</dbReference>
<evidence type="ECO:0000313" key="1">
    <source>
        <dbReference type="EMBL" id="KHG23796.1"/>
    </source>
</evidence>
<gene>
    <name evidence="1" type="ORF">F383_29451</name>
</gene>
<dbReference type="Proteomes" id="UP000032142">
    <property type="component" value="Unassembled WGS sequence"/>
</dbReference>
<reference evidence="2" key="1">
    <citation type="submission" date="2014-09" db="EMBL/GenBank/DDBJ databases">
        <authorList>
            <person name="Mudge J."/>
            <person name="Ramaraj T."/>
            <person name="Lindquist I.E."/>
            <person name="Bharti A.K."/>
            <person name="Sundararajan A."/>
            <person name="Cameron C.T."/>
            <person name="Woodward J.E."/>
            <person name="May G.D."/>
            <person name="Brubaker C."/>
            <person name="Broadhvest J."/>
            <person name="Wilkins T.A."/>
        </authorList>
    </citation>
    <scope>NUCLEOTIDE SEQUENCE</scope>
    <source>
        <strain evidence="2">cv. AKA8401</strain>
    </source>
</reference>
<evidence type="ECO:0000313" key="2">
    <source>
        <dbReference type="Proteomes" id="UP000032142"/>
    </source>
</evidence>
<keyword evidence="2" id="KW-1185">Reference proteome</keyword>
<accession>A0A0B0PKC8</accession>
<dbReference type="AlphaFoldDB" id="A0A0B0PKC8"/>
<name>A0A0B0PKC8_GOSAR</name>
<proteinExistence type="predicted"/>